<gene>
    <name evidence="10" type="ORF">JCM16418_1851</name>
</gene>
<comment type="function">
    <text evidence="8">Catalyzes the ATP-dependent phosphorylation of fructose-l-phosphate to fructose-l,6-bisphosphate.</text>
</comment>
<dbReference type="GO" id="GO:0005829">
    <property type="term" value="C:cytosol"/>
    <property type="evidence" value="ECO:0007669"/>
    <property type="project" value="TreeGrafter"/>
</dbReference>
<dbReference type="InterPro" id="IPR002173">
    <property type="entry name" value="Carboh/pur_kinase_PfkB_CS"/>
</dbReference>
<keyword evidence="11" id="KW-1185">Reference proteome</keyword>
<dbReference type="PROSITE" id="PS00583">
    <property type="entry name" value="PFKB_KINASES_1"/>
    <property type="match status" value="1"/>
</dbReference>
<dbReference type="PRINTS" id="PR00990">
    <property type="entry name" value="RIBOKINASE"/>
</dbReference>
<dbReference type="PANTHER" id="PTHR46566">
    <property type="entry name" value="1-PHOSPHOFRUCTOKINASE-RELATED"/>
    <property type="match status" value="1"/>
</dbReference>
<dbReference type="InterPro" id="IPR002139">
    <property type="entry name" value="Ribo/fructo_kinase"/>
</dbReference>
<dbReference type="InterPro" id="IPR029056">
    <property type="entry name" value="Ribokinase-like"/>
</dbReference>
<protein>
    <recommendedName>
        <fullName evidence="7">Tagatose-6-phosphate kinase</fullName>
        <ecNumber evidence="7">2.7.1.144</ecNumber>
    </recommendedName>
</protein>
<keyword evidence="4 8" id="KW-0418">Kinase</keyword>
<dbReference type="GO" id="GO:0044281">
    <property type="term" value="P:small molecule metabolic process"/>
    <property type="evidence" value="ECO:0007669"/>
    <property type="project" value="UniProtKB-ARBA"/>
</dbReference>
<dbReference type="GO" id="GO:0008662">
    <property type="term" value="F:1-phosphofructokinase activity"/>
    <property type="evidence" value="ECO:0007669"/>
    <property type="project" value="UniProtKB-UniRule"/>
</dbReference>
<evidence type="ECO:0000313" key="10">
    <source>
        <dbReference type="EMBL" id="GAF07821.1"/>
    </source>
</evidence>
<evidence type="ECO:0000259" key="9">
    <source>
        <dbReference type="Pfam" id="PF00294"/>
    </source>
</evidence>
<keyword evidence="5 7" id="KW-0067">ATP-binding</keyword>
<comment type="catalytic activity">
    <reaction evidence="7">
        <text>D-tagatofuranose 6-phosphate + ATP = D-tagatofuranose 1,6-bisphosphate + ADP + H(+)</text>
        <dbReference type="Rhea" id="RHEA:12420"/>
        <dbReference type="ChEBI" id="CHEBI:15378"/>
        <dbReference type="ChEBI" id="CHEBI:30616"/>
        <dbReference type="ChEBI" id="CHEBI:58694"/>
        <dbReference type="ChEBI" id="CHEBI:58695"/>
        <dbReference type="ChEBI" id="CHEBI:456216"/>
        <dbReference type="EC" id="2.7.1.144"/>
    </reaction>
</comment>
<dbReference type="GO" id="GO:0005988">
    <property type="term" value="P:lactose metabolic process"/>
    <property type="evidence" value="ECO:0007669"/>
    <property type="project" value="UniProtKB-KW"/>
</dbReference>
<dbReference type="NCBIfam" id="TIGR03168">
    <property type="entry name" value="1-PFK"/>
    <property type="match status" value="1"/>
</dbReference>
<dbReference type="PANTHER" id="PTHR46566:SF5">
    <property type="entry name" value="1-PHOSPHOFRUCTOKINASE"/>
    <property type="match status" value="1"/>
</dbReference>
<dbReference type="InterPro" id="IPR022463">
    <property type="entry name" value="1-PFruKinase"/>
</dbReference>
<comment type="caution">
    <text evidence="10">The sequence shown here is derived from an EMBL/GenBank/DDBJ whole genome shotgun (WGS) entry which is preliminary data.</text>
</comment>
<dbReference type="AlphaFoldDB" id="W7YT61"/>
<dbReference type="CDD" id="cd01164">
    <property type="entry name" value="FruK_PfkB_like"/>
    <property type="match status" value="1"/>
</dbReference>
<sequence>MITTVTLNAAIDKTYYLTSLPKGHVSRMDRLHAAPGGKGINVAKVVSQLGMAVTATGFVGGMNGEWIKQQLSAMGVSHDFVVVEGESRLCLNMLDAEDQSSTEILEPGPSVEAESLELMKLKIMELAAKSEVVCFSGSLPVGVPKDYYVSLIEIAKQAGAYVILDTSGEALRLGLEAKPNMIKPNEEEVAALLGIEVQDESALRAAMLKLEQKYEMDRLIVSLGGAGSLTLYQGRFYRATCPPVQVINTVGCGDSFVAGTALAIAQQLEVQECLRISASAGTANAMTEQAGSINIDAYEQLRQEVKVTQD</sequence>
<keyword evidence="3 7" id="KW-0547">Nucleotide-binding</keyword>
<proteinExistence type="inferred from homology"/>
<evidence type="ECO:0000256" key="4">
    <source>
        <dbReference type="ARBA" id="ARBA00022777"/>
    </source>
</evidence>
<evidence type="ECO:0000256" key="8">
    <source>
        <dbReference type="RuleBase" id="RU369061"/>
    </source>
</evidence>
<evidence type="ECO:0000256" key="6">
    <source>
        <dbReference type="ARBA" id="ARBA00047745"/>
    </source>
</evidence>
<dbReference type="RefSeq" id="WP_036647585.1">
    <property type="nucleotide sequence ID" value="NZ_BAVZ01000004.1"/>
</dbReference>
<feature type="domain" description="Carbohydrate kinase PfkB" evidence="9">
    <location>
        <begin position="7"/>
        <end position="291"/>
    </location>
</feature>
<dbReference type="GO" id="GO:2001059">
    <property type="term" value="P:D-tagatose 6-phosphate catabolic process"/>
    <property type="evidence" value="ECO:0007669"/>
    <property type="project" value="UniProtKB-UniPathway"/>
</dbReference>
<dbReference type="OrthoDB" id="9801219at2"/>
<evidence type="ECO:0000256" key="1">
    <source>
        <dbReference type="ARBA" id="ARBA00005380"/>
    </source>
</evidence>
<dbReference type="Pfam" id="PF00294">
    <property type="entry name" value="PfkB"/>
    <property type="match status" value="1"/>
</dbReference>
<dbReference type="GO" id="GO:0005524">
    <property type="term" value="F:ATP binding"/>
    <property type="evidence" value="ECO:0007669"/>
    <property type="project" value="UniProtKB-UniRule"/>
</dbReference>
<dbReference type="Proteomes" id="UP000019364">
    <property type="component" value="Unassembled WGS sequence"/>
</dbReference>
<evidence type="ECO:0000313" key="11">
    <source>
        <dbReference type="Proteomes" id="UP000019364"/>
    </source>
</evidence>
<dbReference type="NCBIfam" id="TIGR03828">
    <property type="entry name" value="pfkB"/>
    <property type="match status" value="1"/>
</dbReference>
<dbReference type="EC" id="2.7.1.144" evidence="7"/>
<dbReference type="UniPathway" id="UPA00704">
    <property type="reaction ID" value="UER00715"/>
</dbReference>
<dbReference type="InterPro" id="IPR017583">
    <property type="entry name" value="Tagatose/fructose_Pkinase"/>
</dbReference>
<dbReference type="STRING" id="1236976.JCM16418_1851"/>
<name>W7YT61_9BACL</name>
<dbReference type="InterPro" id="IPR011611">
    <property type="entry name" value="PfkB_dom"/>
</dbReference>
<dbReference type="PIRSF" id="PIRSF000535">
    <property type="entry name" value="1PFK/6PFK/LacC"/>
    <property type="match status" value="1"/>
</dbReference>
<dbReference type="EMBL" id="BAVZ01000004">
    <property type="protein sequence ID" value="GAF07821.1"/>
    <property type="molecule type" value="Genomic_DNA"/>
</dbReference>
<comment type="pathway">
    <text evidence="7">Carbohydrate metabolism; D-tagatose 6-phosphate degradation; D-glyceraldehyde 3-phosphate and glycerone phosphate from D-tagatose 6-phosphate: step 1/2.</text>
</comment>
<comment type="similarity">
    <text evidence="7">Belongs to the carbohydrate kinase PfkB family. LacC subfamily.</text>
</comment>
<comment type="similarity">
    <text evidence="1">Belongs to the carbohydrate kinase pfkB family.</text>
</comment>
<accession>W7YT61</accession>
<dbReference type="GO" id="GO:0016052">
    <property type="term" value="P:carbohydrate catabolic process"/>
    <property type="evidence" value="ECO:0007669"/>
    <property type="project" value="UniProtKB-ARBA"/>
</dbReference>
<keyword evidence="2 7" id="KW-0808">Transferase</keyword>
<evidence type="ECO:0000256" key="3">
    <source>
        <dbReference type="ARBA" id="ARBA00022741"/>
    </source>
</evidence>
<dbReference type="GO" id="GO:0009024">
    <property type="term" value="F:tagatose-6-phosphate kinase activity"/>
    <property type="evidence" value="ECO:0007669"/>
    <property type="project" value="UniProtKB-EC"/>
</dbReference>
<reference evidence="10 11" key="1">
    <citation type="journal article" date="2014" name="Genome Announc.">
        <title>Draft Genome Sequence of Paenibacillus pini JCM 16418T, Isolated from the Rhizosphere of Pine Tree.</title>
        <authorList>
            <person name="Yuki M."/>
            <person name="Oshima K."/>
            <person name="Suda W."/>
            <person name="Oshida Y."/>
            <person name="Kitamura K."/>
            <person name="Iida Y."/>
            <person name="Hattori M."/>
            <person name="Ohkuma M."/>
        </authorList>
    </citation>
    <scope>NUCLEOTIDE SEQUENCE [LARGE SCALE GENOMIC DNA]</scope>
    <source>
        <strain evidence="10 11">JCM 16418</strain>
    </source>
</reference>
<evidence type="ECO:0000256" key="2">
    <source>
        <dbReference type="ARBA" id="ARBA00022679"/>
    </source>
</evidence>
<dbReference type="FunFam" id="3.40.1190.20:FF:000001">
    <property type="entry name" value="Phosphofructokinase"/>
    <property type="match status" value="1"/>
</dbReference>
<keyword evidence="7" id="KW-0423">Lactose metabolism</keyword>
<evidence type="ECO:0000256" key="7">
    <source>
        <dbReference type="PIRNR" id="PIRNR000535"/>
    </source>
</evidence>
<dbReference type="eggNOG" id="COG1105">
    <property type="taxonomic scope" value="Bacteria"/>
</dbReference>
<dbReference type="Gene3D" id="3.40.1190.20">
    <property type="match status" value="1"/>
</dbReference>
<organism evidence="10 11">
    <name type="scientific">Paenibacillus pini JCM 16418</name>
    <dbReference type="NCBI Taxonomy" id="1236976"/>
    <lineage>
        <taxon>Bacteria</taxon>
        <taxon>Bacillati</taxon>
        <taxon>Bacillota</taxon>
        <taxon>Bacilli</taxon>
        <taxon>Bacillales</taxon>
        <taxon>Paenibacillaceae</taxon>
        <taxon>Paenibacillus</taxon>
    </lineage>
</organism>
<evidence type="ECO:0000256" key="5">
    <source>
        <dbReference type="ARBA" id="ARBA00022840"/>
    </source>
</evidence>
<comment type="catalytic activity">
    <reaction evidence="6 8">
        <text>beta-D-fructose 1-phosphate + ATP = beta-D-fructose 1,6-bisphosphate + ADP + H(+)</text>
        <dbReference type="Rhea" id="RHEA:14213"/>
        <dbReference type="ChEBI" id="CHEBI:15378"/>
        <dbReference type="ChEBI" id="CHEBI:30616"/>
        <dbReference type="ChEBI" id="CHEBI:32966"/>
        <dbReference type="ChEBI" id="CHEBI:138881"/>
        <dbReference type="ChEBI" id="CHEBI:456216"/>
        <dbReference type="EC" id="2.7.1.56"/>
    </reaction>
</comment>
<dbReference type="SUPFAM" id="SSF53613">
    <property type="entry name" value="Ribokinase-like"/>
    <property type="match status" value="1"/>
</dbReference>